<reference evidence="5" key="2">
    <citation type="submission" date="2025-09" db="UniProtKB">
        <authorList>
            <consortium name="Ensembl"/>
        </authorList>
    </citation>
    <scope>IDENTIFICATION</scope>
</reference>
<evidence type="ECO:0000256" key="1">
    <source>
        <dbReference type="ARBA" id="ARBA00005964"/>
    </source>
</evidence>
<evidence type="ECO:0000256" key="2">
    <source>
        <dbReference type="ARBA" id="ARBA00022729"/>
    </source>
</evidence>
<dbReference type="PANTHER" id="PTHR43903">
    <property type="entry name" value="NEUROLIGIN"/>
    <property type="match status" value="1"/>
</dbReference>
<comment type="similarity">
    <text evidence="1">Belongs to the type-B carboxylesterase/lipase family.</text>
</comment>
<sequence length="240" mass="26910">MGPLRPLAIALLGLACTLMGVTTLGSSSLMYPVVQTEDGKLRGVRITLNNEILGPVNQFLGVPFAAPPVGERRFQPPEAPASWAHTRNATAFVPVCPQNVDGNLLKVMLPVWFTANMDVISTYVHEQSEDCLYLNIYVPTEDGVKPKKHAGDFAANHGEEDEGTFLNKTFFVKLFFHYRGTIFFLEEVLIFYSSFLKNLCDSIFQTASNLQAAFMLMKQSLTVERIYNFLNTFFEMFSFP</sequence>
<reference evidence="5" key="1">
    <citation type="submission" date="2025-08" db="UniProtKB">
        <authorList>
            <consortium name="Ensembl"/>
        </authorList>
    </citation>
    <scope>IDENTIFICATION</scope>
</reference>
<proteinExistence type="inferred from homology"/>
<feature type="domain" description="Carboxylesterase type B" evidence="4">
    <location>
        <begin position="32"/>
        <end position="157"/>
    </location>
</feature>
<dbReference type="Gene3D" id="3.40.50.1820">
    <property type="entry name" value="alpha/beta hydrolase"/>
    <property type="match status" value="1"/>
</dbReference>
<dbReference type="InterPro" id="IPR029058">
    <property type="entry name" value="AB_hydrolase_fold"/>
</dbReference>
<dbReference type="Proteomes" id="UP000694388">
    <property type="component" value="Unplaced"/>
</dbReference>
<dbReference type="InterPro" id="IPR019819">
    <property type="entry name" value="Carboxylesterase_B_CS"/>
</dbReference>
<name>A0A8C4QGX0_EPTBU</name>
<feature type="chain" id="PRO_5034511063" description="Carboxylesterase type B domain-containing protein" evidence="3">
    <location>
        <begin position="24"/>
        <end position="240"/>
    </location>
</feature>
<dbReference type="GeneTree" id="ENSGT00940000160598"/>
<dbReference type="SUPFAM" id="SSF53474">
    <property type="entry name" value="alpha/beta-Hydrolases"/>
    <property type="match status" value="1"/>
</dbReference>
<accession>A0A8C4QGX0</accession>
<dbReference type="Ensembl" id="ENSEBUT00000015868.1">
    <property type="protein sequence ID" value="ENSEBUP00000015292.1"/>
    <property type="gene ID" value="ENSEBUG00000009646.1"/>
</dbReference>
<evidence type="ECO:0000259" key="4">
    <source>
        <dbReference type="Pfam" id="PF00135"/>
    </source>
</evidence>
<feature type="signal peptide" evidence="3">
    <location>
        <begin position="1"/>
        <end position="23"/>
    </location>
</feature>
<evidence type="ECO:0000313" key="5">
    <source>
        <dbReference type="Ensembl" id="ENSEBUP00000015292.1"/>
    </source>
</evidence>
<dbReference type="AlphaFoldDB" id="A0A8C4QGX0"/>
<protein>
    <recommendedName>
        <fullName evidence="4">Carboxylesterase type B domain-containing protein</fullName>
    </recommendedName>
</protein>
<organism evidence="5 6">
    <name type="scientific">Eptatretus burgeri</name>
    <name type="common">Inshore hagfish</name>
    <dbReference type="NCBI Taxonomy" id="7764"/>
    <lineage>
        <taxon>Eukaryota</taxon>
        <taxon>Metazoa</taxon>
        <taxon>Chordata</taxon>
        <taxon>Craniata</taxon>
        <taxon>Vertebrata</taxon>
        <taxon>Cyclostomata</taxon>
        <taxon>Myxini</taxon>
        <taxon>Myxiniformes</taxon>
        <taxon>Myxinidae</taxon>
        <taxon>Eptatretinae</taxon>
        <taxon>Eptatretus</taxon>
    </lineage>
</organism>
<dbReference type="InterPro" id="IPR002018">
    <property type="entry name" value="CarbesteraseB"/>
</dbReference>
<keyword evidence="6" id="KW-1185">Reference proteome</keyword>
<dbReference type="Pfam" id="PF00135">
    <property type="entry name" value="COesterase"/>
    <property type="match status" value="1"/>
</dbReference>
<dbReference type="PROSITE" id="PS51257">
    <property type="entry name" value="PROKAR_LIPOPROTEIN"/>
    <property type="match status" value="1"/>
</dbReference>
<dbReference type="PROSITE" id="PS00941">
    <property type="entry name" value="CARBOXYLESTERASE_B_2"/>
    <property type="match status" value="1"/>
</dbReference>
<keyword evidence="2 3" id="KW-0732">Signal</keyword>
<dbReference type="InterPro" id="IPR051093">
    <property type="entry name" value="Neuroligin/BSAL"/>
</dbReference>
<evidence type="ECO:0000313" key="6">
    <source>
        <dbReference type="Proteomes" id="UP000694388"/>
    </source>
</evidence>
<evidence type="ECO:0000256" key="3">
    <source>
        <dbReference type="SAM" id="SignalP"/>
    </source>
</evidence>